<reference evidence="2" key="1">
    <citation type="submission" date="2023-09" db="EMBL/GenBank/DDBJ databases">
        <title>Description of first Herbaspirillum huttiense subsp. nephrolepsisexaltata and Herbaspirillum huttiense subsp. lycopersicon.</title>
        <authorList>
            <person name="Poudel M."/>
            <person name="Sharma A."/>
            <person name="Goss E."/>
            <person name="Tapia J.H."/>
            <person name="Harmon C.M."/>
            <person name="Jones J.B."/>
        </authorList>
    </citation>
    <scope>NUCLEOTIDE SEQUENCE</scope>
    <source>
        <strain evidence="2">SE1</strain>
    </source>
</reference>
<sequence>MNAKKTAPTVAEYVDAQLAVADRTLRAIAEELDIKSPNMLSMLRKGHAKIPLKMAPALAEAMRCDPKHFTMLCLKEYEPEVFKIINELILNDRFIVTENEQEIIELLREVNPTNPKIRDGEQRASLERSFELLA</sequence>
<dbReference type="InterPro" id="IPR001387">
    <property type="entry name" value="Cro/C1-type_HTH"/>
</dbReference>
<organism evidence="2 3">
    <name type="scientific">Herbaspirillum huttiense subsp. lycopersici</name>
    <dbReference type="NCBI Taxonomy" id="3074428"/>
    <lineage>
        <taxon>Bacteria</taxon>
        <taxon>Pseudomonadati</taxon>
        <taxon>Pseudomonadota</taxon>
        <taxon>Betaproteobacteria</taxon>
        <taxon>Burkholderiales</taxon>
        <taxon>Oxalobacteraceae</taxon>
        <taxon>Herbaspirillum</taxon>
    </lineage>
</organism>
<accession>A0ABU2EGW1</accession>
<name>A0ABU2EGW1_9BURK</name>
<dbReference type="Proteomes" id="UP001246576">
    <property type="component" value="Unassembled WGS sequence"/>
</dbReference>
<evidence type="ECO:0000259" key="1">
    <source>
        <dbReference type="PROSITE" id="PS50943"/>
    </source>
</evidence>
<protein>
    <recommendedName>
        <fullName evidence="1">HTH cro/C1-type domain-containing protein</fullName>
    </recommendedName>
</protein>
<feature type="domain" description="HTH cro/C1-type" evidence="1">
    <location>
        <begin position="24"/>
        <end position="69"/>
    </location>
</feature>
<comment type="caution">
    <text evidence="2">The sequence shown here is derived from an EMBL/GenBank/DDBJ whole genome shotgun (WGS) entry which is preliminary data.</text>
</comment>
<dbReference type="RefSeq" id="WP_310839550.1">
    <property type="nucleotide sequence ID" value="NZ_JAVLSJ010000001.1"/>
</dbReference>
<proteinExistence type="predicted"/>
<keyword evidence="3" id="KW-1185">Reference proteome</keyword>
<dbReference type="EMBL" id="JAVLSJ010000001">
    <property type="protein sequence ID" value="MDR9847130.1"/>
    <property type="molecule type" value="Genomic_DNA"/>
</dbReference>
<evidence type="ECO:0000313" key="2">
    <source>
        <dbReference type="EMBL" id="MDR9847130.1"/>
    </source>
</evidence>
<gene>
    <name evidence="2" type="ORF">RI048_02770</name>
</gene>
<dbReference type="PROSITE" id="PS50943">
    <property type="entry name" value="HTH_CROC1"/>
    <property type="match status" value="1"/>
</dbReference>
<evidence type="ECO:0000313" key="3">
    <source>
        <dbReference type="Proteomes" id="UP001246576"/>
    </source>
</evidence>